<reference evidence="1 2" key="1">
    <citation type="journal article" date="2020" name="ISME J.">
        <title>Uncovering the hidden diversity of litter-decomposition mechanisms in mushroom-forming fungi.</title>
        <authorList>
            <person name="Floudas D."/>
            <person name="Bentzer J."/>
            <person name="Ahren D."/>
            <person name="Johansson T."/>
            <person name="Persson P."/>
            <person name="Tunlid A."/>
        </authorList>
    </citation>
    <scope>NUCLEOTIDE SEQUENCE [LARGE SCALE GENOMIC DNA]</scope>
    <source>
        <strain evidence="1 2">CBS 291.85</strain>
    </source>
</reference>
<evidence type="ECO:0000313" key="2">
    <source>
        <dbReference type="Proteomes" id="UP000559256"/>
    </source>
</evidence>
<organism evidence="1 2">
    <name type="scientific">Tetrapyrgos nigripes</name>
    <dbReference type="NCBI Taxonomy" id="182062"/>
    <lineage>
        <taxon>Eukaryota</taxon>
        <taxon>Fungi</taxon>
        <taxon>Dikarya</taxon>
        <taxon>Basidiomycota</taxon>
        <taxon>Agaricomycotina</taxon>
        <taxon>Agaricomycetes</taxon>
        <taxon>Agaricomycetidae</taxon>
        <taxon>Agaricales</taxon>
        <taxon>Marasmiineae</taxon>
        <taxon>Marasmiaceae</taxon>
        <taxon>Tetrapyrgos</taxon>
    </lineage>
</organism>
<protein>
    <submittedName>
        <fullName evidence="1">Uncharacterized protein</fullName>
    </submittedName>
</protein>
<dbReference type="AlphaFoldDB" id="A0A8H5FRM4"/>
<accession>A0A8H5FRM4</accession>
<comment type="caution">
    <text evidence="1">The sequence shown here is derived from an EMBL/GenBank/DDBJ whole genome shotgun (WGS) entry which is preliminary data.</text>
</comment>
<dbReference type="Proteomes" id="UP000559256">
    <property type="component" value="Unassembled WGS sequence"/>
</dbReference>
<gene>
    <name evidence="1" type="ORF">D9758_011668</name>
</gene>
<keyword evidence="2" id="KW-1185">Reference proteome</keyword>
<dbReference type="EMBL" id="JAACJM010000097">
    <property type="protein sequence ID" value="KAF5347080.1"/>
    <property type="molecule type" value="Genomic_DNA"/>
</dbReference>
<dbReference type="OrthoDB" id="272271at2759"/>
<sequence length="104" mass="11939">MYTLKTIKELVDEYVMEVDNDASVFTTTPWVWSASEPRLHLVLPNTPVTKTEILSGYSFSRKFDSELDDIHAFFAPFAIIYALTNTKGRLRKATKAVLEGFFRE</sequence>
<proteinExistence type="predicted"/>
<name>A0A8H5FRM4_9AGAR</name>
<evidence type="ECO:0000313" key="1">
    <source>
        <dbReference type="EMBL" id="KAF5347080.1"/>
    </source>
</evidence>